<evidence type="ECO:0000313" key="2">
    <source>
        <dbReference type="Proteomes" id="UP001385892"/>
    </source>
</evidence>
<protein>
    <submittedName>
        <fullName evidence="1">Uncharacterized protein</fullName>
    </submittedName>
</protein>
<organism evidence="1 2">
    <name type="scientific">Variovorax rhizosphaerae</name>
    <dbReference type="NCBI Taxonomy" id="1836200"/>
    <lineage>
        <taxon>Bacteria</taxon>
        <taxon>Pseudomonadati</taxon>
        <taxon>Pseudomonadota</taxon>
        <taxon>Betaproteobacteria</taxon>
        <taxon>Burkholderiales</taxon>
        <taxon>Comamonadaceae</taxon>
        <taxon>Variovorax</taxon>
    </lineage>
</organism>
<evidence type="ECO:0000313" key="1">
    <source>
        <dbReference type="EMBL" id="MEJ8852741.1"/>
    </source>
</evidence>
<dbReference type="RefSeq" id="WP_340348681.1">
    <property type="nucleotide sequence ID" value="NZ_JBBKZT010000063.1"/>
</dbReference>
<gene>
    <name evidence="1" type="ORF">WKW82_39530</name>
</gene>
<name>A0ABU8WZ05_9BURK</name>
<sequence length="199" mass="22174">MPTLTVPQWRALMQTRALAYFEGLRSLGVAAVEHHRVSGRTFLDVTIERRRFTGKVFDGPFLVAETNKGECPLNASIARLAGGAVAVNADRWALCKYGSQAQFELDGMSQLGIRALACEFGVLIQGDAGMVELSETESFAVSNAHAALLDWTERQPVLARRRLRNDPAFLQRLETSRPVTRRSLFRKLEEFEYFSGPQG</sequence>
<proteinExistence type="predicted"/>
<dbReference type="Proteomes" id="UP001385892">
    <property type="component" value="Unassembled WGS sequence"/>
</dbReference>
<dbReference type="EMBL" id="JBBKZT010000063">
    <property type="protein sequence ID" value="MEJ8852741.1"/>
    <property type="molecule type" value="Genomic_DNA"/>
</dbReference>
<comment type="caution">
    <text evidence="1">The sequence shown here is derived from an EMBL/GenBank/DDBJ whole genome shotgun (WGS) entry which is preliminary data.</text>
</comment>
<accession>A0ABU8WZ05</accession>
<reference evidence="1 2" key="1">
    <citation type="submission" date="2024-03" db="EMBL/GenBank/DDBJ databases">
        <title>Novel species of the genus Variovorax.</title>
        <authorList>
            <person name="Liu Q."/>
            <person name="Xin Y.-H."/>
        </authorList>
    </citation>
    <scope>NUCLEOTIDE SEQUENCE [LARGE SCALE GENOMIC DNA]</scope>
    <source>
        <strain evidence="1 2">KACC 18900</strain>
    </source>
</reference>
<keyword evidence="2" id="KW-1185">Reference proteome</keyword>